<evidence type="ECO:0000256" key="3">
    <source>
        <dbReference type="ARBA" id="ARBA00023163"/>
    </source>
</evidence>
<dbReference type="InterPro" id="IPR036390">
    <property type="entry name" value="WH_DNA-bd_sf"/>
</dbReference>
<dbReference type="InterPro" id="IPR036388">
    <property type="entry name" value="WH-like_DNA-bd_sf"/>
</dbReference>
<dbReference type="RefSeq" id="WP_073046022.1">
    <property type="nucleotide sequence ID" value="NZ_FQZL01000004.1"/>
</dbReference>
<gene>
    <name evidence="5" type="ORF">SAMN02745751_00306</name>
</gene>
<sequence>MAVWMEILDDIIEGITSGEYSKMEKLPSENVLADQYNTTRYNVRKAFERLYDMGYLSAQKGKGRYFKSKGERIMLRFEEEDSFTNKMKRTGHNLVNKNINFQEMENVPRIRKKLNLPEDFKVYRLQLLRIIDDEPAAIHISYLSDRKFPDIEREGVAIESLYNYYRSKGIDQVNHIRSHMQTMLPTNFERSMLECPNLVPVLSIESLVEEKRTGEIIEYSKTIYRGDRFYFSIY</sequence>
<dbReference type="InterPro" id="IPR050679">
    <property type="entry name" value="Bact_HTH_transcr_reg"/>
</dbReference>
<dbReference type="Gene3D" id="1.10.10.10">
    <property type="entry name" value="Winged helix-like DNA-binding domain superfamily/Winged helix DNA-binding domain"/>
    <property type="match status" value="1"/>
</dbReference>
<proteinExistence type="predicted"/>
<dbReference type="Proteomes" id="UP000184052">
    <property type="component" value="Unassembled WGS sequence"/>
</dbReference>
<keyword evidence="3" id="KW-0804">Transcription</keyword>
<dbReference type="AlphaFoldDB" id="A0A1M6B053"/>
<dbReference type="GO" id="GO:0045892">
    <property type="term" value="P:negative regulation of DNA-templated transcription"/>
    <property type="evidence" value="ECO:0007669"/>
    <property type="project" value="TreeGrafter"/>
</dbReference>
<name>A0A1M6B053_9FIRM</name>
<accession>A0A1M6B053</accession>
<dbReference type="SUPFAM" id="SSF46785">
    <property type="entry name" value="Winged helix' DNA-binding domain"/>
    <property type="match status" value="1"/>
</dbReference>
<dbReference type="InterPro" id="IPR000524">
    <property type="entry name" value="Tscrpt_reg_HTH_GntR"/>
</dbReference>
<organism evidence="5 6">
    <name type="scientific">Dethiosulfatibacter aminovorans DSM 17477</name>
    <dbReference type="NCBI Taxonomy" id="1121476"/>
    <lineage>
        <taxon>Bacteria</taxon>
        <taxon>Bacillati</taxon>
        <taxon>Bacillota</taxon>
        <taxon>Tissierellia</taxon>
        <taxon>Dethiosulfatibacter</taxon>
    </lineage>
</organism>
<dbReference type="PROSITE" id="PS50949">
    <property type="entry name" value="HTH_GNTR"/>
    <property type="match status" value="1"/>
</dbReference>
<dbReference type="InterPro" id="IPR028978">
    <property type="entry name" value="Chorismate_lyase_/UTRA_dom_sf"/>
</dbReference>
<dbReference type="InterPro" id="IPR011663">
    <property type="entry name" value="UTRA"/>
</dbReference>
<evidence type="ECO:0000256" key="2">
    <source>
        <dbReference type="ARBA" id="ARBA00023125"/>
    </source>
</evidence>
<evidence type="ECO:0000313" key="5">
    <source>
        <dbReference type="EMBL" id="SHI41948.1"/>
    </source>
</evidence>
<dbReference type="SMART" id="SM00866">
    <property type="entry name" value="UTRA"/>
    <property type="match status" value="1"/>
</dbReference>
<evidence type="ECO:0000256" key="1">
    <source>
        <dbReference type="ARBA" id="ARBA00023015"/>
    </source>
</evidence>
<dbReference type="EMBL" id="FQZL01000004">
    <property type="protein sequence ID" value="SHI41948.1"/>
    <property type="molecule type" value="Genomic_DNA"/>
</dbReference>
<evidence type="ECO:0000259" key="4">
    <source>
        <dbReference type="PROSITE" id="PS50949"/>
    </source>
</evidence>
<dbReference type="Pfam" id="PF00392">
    <property type="entry name" value="GntR"/>
    <property type="match status" value="1"/>
</dbReference>
<dbReference type="GO" id="GO:0003700">
    <property type="term" value="F:DNA-binding transcription factor activity"/>
    <property type="evidence" value="ECO:0007669"/>
    <property type="project" value="InterPro"/>
</dbReference>
<dbReference type="PANTHER" id="PTHR44846">
    <property type="entry name" value="MANNOSYL-D-GLYCERATE TRANSPORT/METABOLISM SYSTEM REPRESSOR MNGR-RELATED"/>
    <property type="match status" value="1"/>
</dbReference>
<dbReference type="CDD" id="cd07377">
    <property type="entry name" value="WHTH_GntR"/>
    <property type="match status" value="1"/>
</dbReference>
<keyword evidence="1" id="KW-0805">Transcription regulation</keyword>
<keyword evidence="6" id="KW-1185">Reference proteome</keyword>
<evidence type="ECO:0000313" key="6">
    <source>
        <dbReference type="Proteomes" id="UP000184052"/>
    </source>
</evidence>
<dbReference type="Gene3D" id="3.40.1410.10">
    <property type="entry name" value="Chorismate lyase-like"/>
    <property type="match status" value="1"/>
</dbReference>
<dbReference type="STRING" id="1121476.SAMN02745751_00306"/>
<dbReference type="PANTHER" id="PTHR44846:SF1">
    <property type="entry name" value="MANNOSYL-D-GLYCERATE TRANSPORT_METABOLISM SYSTEM REPRESSOR MNGR-RELATED"/>
    <property type="match status" value="1"/>
</dbReference>
<dbReference type="SUPFAM" id="SSF64288">
    <property type="entry name" value="Chorismate lyase-like"/>
    <property type="match status" value="1"/>
</dbReference>
<dbReference type="Pfam" id="PF07702">
    <property type="entry name" value="UTRA"/>
    <property type="match status" value="1"/>
</dbReference>
<reference evidence="5 6" key="1">
    <citation type="submission" date="2016-11" db="EMBL/GenBank/DDBJ databases">
        <authorList>
            <person name="Jaros S."/>
            <person name="Januszkiewicz K."/>
            <person name="Wedrychowicz H."/>
        </authorList>
    </citation>
    <scope>NUCLEOTIDE SEQUENCE [LARGE SCALE GENOMIC DNA]</scope>
    <source>
        <strain evidence="5 6">DSM 17477</strain>
    </source>
</reference>
<feature type="domain" description="HTH gntR-type" evidence="4">
    <location>
        <begin position="1"/>
        <end position="69"/>
    </location>
</feature>
<dbReference type="GO" id="GO:0003677">
    <property type="term" value="F:DNA binding"/>
    <property type="evidence" value="ECO:0007669"/>
    <property type="project" value="UniProtKB-KW"/>
</dbReference>
<dbReference type="PRINTS" id="PR00035">
    <property type="entry name" value="HTHGNTR"/>
</dbReference>
<dbReference type="SMART" id="SM00345">
    <property type="entry name" value="HTH_GNTR"/>
    <property type="match status" value="1"/>
</dbReference>
<protein>
    <submittedName>
        <fullName evidence="5">GntR family transcriptional regulator</fullName>
    </submittedName>
</protein>
<keyword evidence="2" id="KW-0238">DNA-binding</keyword>